<comment type="similarity">
    <text evidence="1">To bacterial alkanal monooxygenase alpha and beta chains.</text>
</comment>
<dbReference type="EMBL" id="BMXB01000002">
    <property type="protein sequence ID" value="GHA31890.1"/>
    <property type="molecule type" value="Genomic_DNA"/>
</dbReference>
<evidence type="ECO:0000313" key="5">
    <source>
        <dbReference type="Proteomes" id="UP000610456"/>
    </source>
</evidence>
<reference evidence="4" key="2">
    <citation type="submission" date="2020-09" db="EMBL/GenBank/DDBJ databases">
        <authorList>
            <person name="Sun Q."/>
            <person name="Kim S."/>
        </authorList>
    </citation>
    <scope>NUCLEOTIDE SEQUENCE</scope>
    <source>
        <strain evidence="4">KCTC 12719</strain>
    </source>
</reference>
<dbReference type="NCBIfam" id="TIGR03558">
    <property type="entry name" value="oxido_grp_1"/>
    <property type="match status" value="1"/>
</dbReference>
<dbReference type="Gene3D" id="3.20.20.30">
    <property type="entry name" value="Luciferase-like domain"/>
    <property type="match status" value="1"/>
</dbReference>
<organism evidence="4 5">
    <name type="scientific">Salinimicrobium marinum</name>
    <dbReference type="NCBI Taxonomy" id="680283"/>
    <lineage>
        <taxon>Bacteria</taxon>
        <taxon>Pseudomonadati</taxon>
        <taxon>Bacteroidota</taxon>
        <taxon>Flavobacteriia</taxon>
        <taxon>Flavobacteriales</taxon>
        <taxon>Flavobacteriaceae</taxon>
        <taxon>Salinimicrobium</taxon>
    </lineage>
</organism>
<evidence type="ECO:0000259" key="3">
    <source>
        <dbReference type="Pfam" id="PF00296"/>
    </source>
</evidence>
<dbReference type="GO" id="GO:0016705">
    <property type="term" value="F:oxidoreductase activity, acting on paired donors, with incorporation or reduction of molecular oxygen"/>
    <property type="evidence" value="ECO:0007669"/>
    <property type="project" value="InterPro"/>
</dbReference>
<dbReference type="PANTHER" id="PTHR30137">
    <property type="entry name" value="LUCIFERASE-LIKE MONOOXYGENASE"/>
    <property type="match status" value="1"/>
</dbReference>
<dbReference type="Pfam" id="PF00296">
    <property type="entry name" value="Bac_luciferase"/>
    <property type="match status" value="1"/>
</dbReference>
<name>A0A918SAK7_9FLAO</name>
<comment type="caution">
    <text evidence="4">The sequence shown here is derived from an EMBL/GenBank/DDBJ whole genome shotgun (WGS) entry which is preliminary data.</text>
</comment>
<accession>A0A918SAK7</accession>
<dbReference type="Proteomes" id="UP000610456">
    <property type="component" value="Unassembled WGS sequence"/>
</dbReference>
<dbReference type="PANTHER" id="PTHR30137:SF6">
    <property type="entry name" value="LUCIFERASE-LIKE MONOOXYGENASE"/>
    <property type="match status" value="1"/>
</dbReference>
<dbReference type="RefSeq" id="WP_189603783.1">
    <property type="nucleotide sequence ID" value="NZ_BMXB01000002.1"/>
</dbReference>
<protein>
    <recommendedName>
        <fullName evidence="2">Luciferase-like monooxygenase</fullName>
    </recommendedName>
</protein>
<evidence type="ECO:0000313" key="4">
    <source>
        <dbReference type="EMBL" id="GHA31890.1"/>
    </source>
</evidence>
<dbReference type="SUPFAM" id="SSF51679">
    <property type="entry name" value="Bacterial luciferase-like"/>
    <property type="match status" value="1"/>
</dbReference>
<dbReference type="GO" id="GO:0005829">
    <property type="term" value="C:cytosol"/>
    <property type="evidence" value="ECO:0007669"/>
    <property type="project" value="TreeGrafter"/>
</dbReference>
<dbReference type="InterPro" id="IPR050766">
    <property type="entry name" value="Bact_Lucif_Oxidored"/>
</dbReference>
<feature type="domain" description="Luciferase-like" evidence="3">
    <location>
        <begin position="14"/>
        <end position="309"/>
    </location>
</feature>
<reference evidence="4" key="1">
    <citation type="journal article" date="2014" name="Int. J. Syst. Evol. Microbiol.">
        <title>Complete genome sequence of Corynebacterium casei LMG S-19264T (=DSM 44701T), isolated from a smear-ripened cheese.</title>
        <authorList>
            <consortium name="US DOE Joint Genome Institute (JGI-PGF)"/>
            <person name="Walter F."/>
            <person name="Albersmeier A."/>
            <person name="Kalinowski J."/>
            <person name="Ruckert C."/>
        </authorList>
    </citation>
    <scope>NUCLEOTIDE SEQUENCE</scope>
    <source>
        <strain evidence="4">KCTC 12719</strain>
    </source>
</reference>
<keyword evidence="5" id="KW-1185">Reference proteome</keyword>
<dbReference type="InterPro" id="IPR011251">
    <property type="entry name" value="Luciferase-like_dom"/>
</dbReference>
<evidence type="ECO:0000256" key="2">
    <source>
        <dbReference type="ARBA" id="ARBA00074555"/>
    </source>
</evidence>
<dbReference type="InterPro" id="IPR036661">
    <property type="entry name" value="Luciferase-like_sf"/>
</dbReference>
<dbReference type="InterPro" id="IPR019949">
    <property type="entry name" value="CmoO-like"/>
</dbReference>
<dbReference type="AlphaFoldDB" id="A0A918SAK7"/>
<gene>
    <name evidence="4" type="primary">yvbT</name>
    <name evidence="4" type="ORF">GCM10007103_11920</name>
</gene>
<sequence length="348" mass="38886">MKKENTAIEKTTFSVLDLVPVTQGSTIKKAFENSLELAQRVEELGFKRFWISEHHNTESIVSSATVVLLGHIAQGTSKIRIGSGGIMLPNHSPLVVAEQFGTLESLFPGRIDLGLGRAPGTDQKTAMALRRSRQESPQEFPKDVQQLQKYFSAENVTSDVRALPGEGLEIPLYLLGSSTFSAELAGKLGLSYAFASHFAPTHLHSALNLYRQNFKASGQQEKPYSMACVNVIAADTDEEAERLATSQKQFALGIIRNQRKPMPPPVESMEELWNEGEKHTIQQMMHYSFIGSEETIRKQLSVFIEETKVDEVMAVSHIYDHEARLRSYEILSRLNKTAKNPFFDDSDL</sequence>
<dbReference type="CDD" id="cd00347">
    <property type="entry name" value="Flavin_utilizing_monoxygenases"/>
    <property type="match status" value="1"/>
</dbReference>
<dbReference type="FunFam" id="3.20.20.30:FF:000002">
    <property type="entry name" value="LLM class flavin-dependent oxidoreductase"/>
    <property type="match status" value="1"/>
</dbReference>
<proteinExistence type="predicted"/>
<evidence type="ECO:0000256" key="1">
    <source>
        <dbReference type="ARBA" id="ARBA00007789"/>
    </source>
</evidence>